<dbReference type="InterPro" id="IPR050309">
    <property type="entry name" value="Type-B_Carboxylest/Lipase"/>
</dbReference>
<protein>
    <recommendedName>
        <fullName evidence="3">Carboxylic ester hydrolase</fullName>
        <ecNumber evidence="3">3.1.1.-</ecNumber>
    </recommendedName>
</protein>
<dbReference type="EMBL" id="JACYCD010000692">
    <property type="protein sequence ID" value="KAF8688594.1"/>
    <property type="molecule type" value="Genomic_DNA"/>
</dbReference>
<dbReference type="InterPro" id="IPR019826">
    <property type="entry name" value="Carboxylesterase_B_AS"/>
</dbReference>
<reference evidence="6" key="1">
    <citation type="submission" date="2020-09" db="EMBL/GenBank/DDBJ databases">
        <title>Comparative genome analyses of four rice-infecting Rhizoctonia solani isolates reveal extensive enrichment of homogalacturonan modification genes.</title>
        <authorList>
            <person name="Lee D.-Y."/>
            <person name="Jeon J."/>
            <person name="Kim K.-T."/>
            <person name="Cheong K."/>
            <person name="Song H."/>
            <person name="Choi G."/>
            <person name="Ko J."/>
            <person name="Opiyo S.O."/>
            <person name="Zuo S."/>
            <person name="Madhav S."/>
            <person name="Lee Y.-H."/>
            <person name="Wang G.-L."/>
        </authorList>
    </citation>
    <scope>NUCLEOTIDE SEQUENCE</scope>
    <source>
        <strain evidence="6">AG1-IA WGL</strain>
    </source>
</reference>
<name>A0A8H7HGT6_9AGAM</name>
<sequence length="621" mass="68484">MTAAGREFPLAKGSPAVESTPRDPPASYSIGFLLGAITLGTASYVAKSHFGSIADSLSTRSPTLVPSLSPSNTIVDLGYASYRGLLNDTVPDVVSWLGVPYGLPPRRFRAAQPLDETPQKHNITDLFEYPQPCVQGWAPEAGLDDRGGAGSEDCLKINIHAPKSANSSSSLPVLVYIHGGGYYYGNPRNWPFDNWVQRSSTPFVAVSIYYRLSVLGFLAAPESPDKGVHAGDDPELLLNAGIHDQRLALRFIQRHIRSFGGDPERVTIMGQSAGAGSVGLHLVARNENPDEKLFHRAILQSWYRPPLYKPLDRKATWNFVTKYVGCSHWTWSILRTLQCLRDVNHVKLSQAADEGMFKYRKYTDWMWQPLLDNRLFNDFPHRLLDQAPRDIDVIVGHTTHDSVIALPPFEHWARATYPKLSSNDIRILENLYLQSGFSPENLTDVGLSEGLFKCGTYLMGNIYGSRVYTYRFDEPGPANPERADHCADNYILFEGTRVTLQNRPSSNGTTTFTPLTPPQRALSDELISHFITFAASGSPNVPTSSNGPTSGFASKLNLNNAVGEPKVWPDYTSGKRLVFRAEGSGTGTNKGTEGGSYIEELNGAEIQRCKTWETLASTIQV</sequence>
<evidence type="ECO:0000256" key="3">
    <source>
        <dbReference type="RuleBase" id="RU361235"/>
    </source>
</evidence>
<dbReference type="InterPro" id="IPR029058">
    <property type="entry name" value="AB_hydrolase_fold"/>
</dbReference>
<comment type="similarity">
    <text evidence="1 3">Belongs to the type-B carboxylesterase/lipase family.</text>
</comment>
<organism evidence="6 7">
    <name type="scientific">Rhizoctonia solani</name>
    <dbReference type="NCBI Taxonomy" id="456999"/>
    <lineage>
        <taxon>Eukaryota</taxon>
        <taxon>Fungi</taxon>
        <taxon>Dikarya</taxon>
        <taxon>Basidiomycota</taxon>
        <taxon>Agaricomycotina</taxon>
        <taxon>Agaricomycetes</taxon>
        <taxon>Cantharellales</taxon>
        <taxon>Ceratobasidiaceae</taxon>
        <taxon>Rhizoctonia</taxon>
    </lineage>
</organism>
<dbReference type="Proteomes" id="UP000602905">
    <property type="component" value="Unassembled WGS sequence"/>
</dbReference>
<keyword evidence="2 3" id="KW-0378">Hydrolase</keyword>
<dbReference type="AlphaFoldDB" id="A0A8H7HGT6"/>
<evidence type="ECO:0000256" key="4">
    <source>
        <dbReference type="SAM" id="MobiDB-lite"/>
    </source>
</evidence>
<evidence type="ECO:0000313" key="6">
    <source>
        <dbReference type="EMBL" id="KAF8688594.1"/>
    </source>
</evidence>
<evidence type="ECO:0000256" key="1">
    <source>
        <dbReference type="ARBA" id="ARBA00005964"/>
    </source>
</evidence>
<accession>A0A8H7HGT6</accession>
<feature type="non-terminal residue" evidence="6">
    <location>
        <position position="621"/>
    </location>
</feature>
<dbReference type="OrthoDB" id="408631at2759"/>
<feature type="domain" description="Carboxylesterase type B" evidence="5">
    <location>
        <begin position="74"/>
        <end position="581"/>
    </location>
</feature>
<dbReference type="InterPro" id="IPR002018">
    <property type="entry name" value="CarbesteraseB"/>
</dbReference>
<evidence type="ECO:0000313" key="7">
    <source>
        <dbReference type="Proteomes" id="UP000602905"/>
    </source>
</evidence>
<dbReference type="Gene3D" id="3.40.50.1820">
    <property type="entry name" value="alpha/beta hydrolase"/>
    <property type="match status" value="1"/>
</dbReference>
<comment type="caution">
    <text evidence="6">The sequence shown here is derived from an EMBL/GenBank/DDBJ whole genome shotgun (WGS) entry which is preliminary data.</text>
</comment>
<gene>
    <name evidence="6" type="ORF">RHS03_09509</name>
</gene>
<evidence type="ECO:0000256" key="2">
    <source>
        <dbReference type="ARBA" id="ARBA00022801"/>
    </source>
</evidence>
<evidence type="ECO:0000259" key="5">
    <source>
        <dbReference type="Pfam" id="PF00135"/>
    </source>
</evidence>
<dbReference type="GO" id="GO:0016787">
    <property type="term" value="F:hydrolase activity"/>
    <property type="evidence" value="ECO:0007669"/>
    <property type="project" value="UniProtKB-KW"/>
</dbReference>
<feature type="region of interest" description="Disordered" evidence="4">
    <location>
        <begin position="1"/>
        <end position="23"/>
    </location>
</feature>
<dbReference type="SUPFAM" id="SSF53474">
    <property type="entry name" value="alpha/beta-Hydrolases"/>
    <property type="match status" value="1"/>
</dbReference>
<dbReference type="PANTHER" id="PTHR11559">
    <property type="entry name" value="CARBOXYLESTERASE"/>
    <property type="match status" value="1"/>
</dbReference>
<dbReference type="PROSITE" id="PS00122">
    <property type="entry name" value="CARBOXYLESTERASE_B_1"/>
    <property type="match status" value="1"/>
</dbReference>
<proteinExistence type="inferred from homology"/>
<dbReference type="Pfam" id="PF00135">
    <property type="entry name" value="COesterase"/>
    <property type="match status" value="1"/>
</dbReference>
<dbReference type="EC" id="3.1.1.-" evidence="3"/>